<sequence>MGKTYETYHEVMGRFGGEDGFYAAVDAGRVTPTSEDWQR</sequence>
<dbReference type="AlphaFoldDB" id="A0A0F9IBK7"/>
<proteinExistence type="predicted"/>
<gene>
    <name evidence="1" type="ORF">LCGC14_1896920</name>
</gene>
<comment type="caution">
    <text evidence="1">The sequence shown here is derived from an EMBL/GenBank/DDBJ whole genome shotgun (WGS) entry which is preliminary data.</text>
</comment>
<evidence type="ECO:0000313" key="1">
    <source>
        <dbReference type="EMBL" id="KKL91220.1"/>
    </source>
</evidence>
<accession>A0A0F9IBK7</accession>
<name>A0A0F9IBK7_9ZZZZ</name>
<feature type="non-terminal residue" evidence="1">
    <location>
        <position position="39"/>
    </location>
</feature>
<reference evidence="1" key="1">
    <citation type="journal article" date="2015" name="Nature">
        <title>Complex archaea that bridge the gap between prokaryotes and eukaryotes.</title>
        <authorList>
            <person name="Spang A."/>
            <person name="Saw J.H."/>
            <person name="Jorgensen S.L."/>
            <person name="Zaremba-Niedzwiedzka K."/>
            <person name="Martijn J."/>
            <person name="Lind A.E."/>
            <person name="van Eijk R."/>
            <person name="Schleper C."/>
            <person name="Guy L."/>
            <person name="Ettema T.J."/>
        </authorList>
    </citation>
    <scope>NUCLEOTIDE SEQUENCE</scope>
</reference>
<protein>
    <submittedName>
        <fullName evidence="1">Uncharacterized protein</fullName>
    </submittedName>
</protein>
<organism evidence="1">
    <name type="scientific">marine sediment metagenome</name>
    <dbReference type="NCBI Taxonomy" id="412755"/>
    <lineage>
        <taxon>unclassified sequences</taxon>
        <taxon>metagenomes</taxon>
        <taxon>ecological metagenomes</taxon>
    </lineage>
</organism>
<dbReference type="EMBL" id="LAZR01019790">
    <property type="protein sequence ID" value="KKL91220.1"/>
    <property type="molecule type" value="Genomic_DNA"/>
</dbReference>